<feature type="transmembrane region" description="Helical" evidence="1">
    <location>
        <begin position="246"/>
        <end position="267"/>
    </location>
</feature>
<protein>
    <recommendedName>
        <fullName evidence="4">Tetratricopeptide repeat protein</fullName>
    </recommendedName>
</protein>
<dbReference type="RefSeq" id="WP_176900232.1">
    <property type="nucleotide sequence ID" value="NZ_JABKAV010000033.1"/>
</dbReference>
<evidence type="ECO:0000256" key="1">
    <source>
        <dbReference type="SAM" id="Phobius"/>
    </source>
</evidence>
<gene>
    <name evidence="2" type="ORF">HW556_11720</name>
</gene>
<organism evidence="2 3">
    <name type="scientific">Hymenobacter terrestris</name>
    <dbReference type="NCBI Taxonomy" id="2748310"/>
    <lineage>
        <taxon>Bacteria</taxon>
        <taxon>Pseudomonadati</taxon>
        <taxon>Bacteroidota</taxon>
        <taxon>Cytophagia</taxon>
        <taxon>Cytophagales</taxon>
        <taxon>Hymenobacteraceae</taxon>
        <taxon>Hymenobacter</taxon>
    </lineage>
</organism>
<feature type="transmembrane region" description="Helical" evidence="1">
    <location>
        <begin position="346"/>
        <end position="366"/>
    </location>
</feature>
<accession>A0ABX2Q3M9</accession>
<feature type="transmembrane region" description="Helical" evidence="1">
    <location>
        <begin position="386"/>
        <end position="404"/>
    </location>
</feature>
<name>A0ABX2Q3M9_9BACT</name>
<reference evidence="2 3" key="1">
    <citation type="submission" date="2020-05" db="EMBL/GenBank/DDBJ databases">
        <title>Hymenobacter terrestris sp. nov. and Hymenobacter lapidiphilus sp. nov., isolated from regoliths in Antarctica.</title>
        <authorList>
            <person name="Sedlacek I."/>
            <person name="Pantucek R."/>
            <person name="Zeman M."/>
            <person name="Holochova P."/>
            <person name="Kralova S."/>
            <person name="Stankova E."/>
            <person name="Sedo O."/>
            <person name="Micenkova L."/>
            <person name="Svec P."/>
            <person name="Gupta V."/>
            <person name="Sood U."/>
            <person name="Korpole U.S."/>
            <person name="Lal R."/>
        </authorList>
    </citation>
    <scope>NUCLEOTIDE SEQUENCE [LARGE SCALE GENOMIC DNA]</scope>
    <source>
        <strain evidence="2 3">P5252</strain>
    </source>
</reference>
<keyword evidence="1" id="KW-0812">Transmembrane</keyword>
<keyword evidence="1" id="KW-0472">Membrane</keyword>
<keyword evidence="1" id="KW-1133">Transmembrane helix</keyword>
<evidence type="ECO:0008006" key="4">
    <source>
        <dbReference type="Google" id="ProtNLM"/>
    </source>
</evidence>
<comment type="caution">
    <text evidence="2">The sequence shown here is derived from an EMBL/GenBank/DDBJ whole genome shotgun (WGS) entry which is preliminary data.</text>
</comment>
<feature type="transmembrane region" description="Helical" evidence="1">
    <location>
        <begin position="205"/>
        <end position="226"/>
    </location>
</feature>
<dbReference type="Proteomes" id="UP000626554">
    <property type="component" value="Unassembled WGS sequence"/>
</dbReference>
<feature type="transmembrane region" description="Helical" evidence="1">
    <location>
        <begin position="273"/>
        <end position="296"/>
    </location>
</feature>
<proteinExistence type="predicted"/>
<feature type="transmembrane region" description="Helical" evidence="1">
    <location>
        <begin position="176"/>
        <end position="193"/>
    </location>
</feature>
<evidence type="ECO:0000313" key="2">
    <source>
        <dbReference type="EMBL" id="NVO85548.1"/>
    </source>
</evidence>
<feature type="transmembrane region" description="Helical" evidence="1">
    <location>
        <begin position="91"/>
        <end position="110"/>
    </location>
</feature>
<keyword evidence="3" id="KW-1185">Reference proteome</keyword>
<dbReference type="Gene3D" id="1.25.40.10">
    <property type="entry name" value="Tetratricopeptide repeat domain"/>
    <property type="match status" value="1"/>
</dbReference>
<feature type="transmembrane region" description="Helical" evidence="1">
    <location>
        <begin position="117"/>
        <end position="135"/>
    </location>
</feature>
<dbReference type="EMBL" id="JABKAV010000033">
    <property type="protein sequence ID" value="NVO85548.1"/>
    <property type="molecule type" value="Genomic_DNA"/>
</dbReference>
<evidence type="ECO:0000313" key="3">
    <source>
        <dbReference type="Proteomes" id="UP000626554"/>
    </source>
</evidence>
<dbReference type="InterPro" id="IPR011990">
    <property type="entry name" value="TPR-like_helical_dom_sf"/>
</dbReference>
<feature type="transmembrane region" description="Helical" evidence="1">
    <location>
        <begin position="147"/>
        <end position="164"/>
    </location>
</feature>
<feature type="transmembrane region" description="Helical" evidence="1">
    <location>
        <begin position="308"/>
        <end position="334"/>
    </location>
</feature>
<sequence>MISPVPSPSTRRWPWPLLLLALCAALAVGLAGWHYFTAENIVQPLQPVTQLTPVPTTVAEVAVGMARLPVQVNGYLVTQTYDVAGPFLRPGAALGLVALLGVALAYFLAAVSPLSRLYFVAAMGMVIFLLMSLNADLLDVFETGRQYVLVLSLVLLVGPAYYFHAFRTETPFITRLGTFAALVAGLGLLVFLQNPNPADYTALHLSAYFTQGGAVAFALLVLWVAFENVHGLLWVNTQAATPAGRYGLWAFLLAGGLYLTILLLYYLNQNQLLVLPGIQLDPYLLLLPAVAVAWLGQSRRAATLPAGVPPGAAATLLLVLVLLAAGTLGYALATANDPLLQAGRDFTALALLGVGGAFLIYVLLNFGPLLRQKKEVYRVVFQPQRFPFYAMYALGIVAVVGVSMRNNFFVLDQVQAGAYNNLGDLARLESELTPDDMSRALLAERYYAESDVLDQHNHKASLGRAALYRFRLQRQNEINILRRALERRPSPRISLRLAALYNEQQDFFDRLAVLQEGLQANPTNAALNADLAQLYSRSALADSVAHYRARATAATGSDDAMLASNELAYRIRQQDWAGAATLAQEAHTTDPDNAALQANVLLLARLTGNSAAAPTPLPDTTRTLNEARFARLYHDALGRAARHDTTLLALLPALVANPDNGPFLDQLTLLRAFTHHYGGQPVAAQQALLPLASGSGTGAAFYQQLQGLWLLDQGLPAPAAVKLQEARENSPTLPTLPLAYALALSGQPDSARQVVARAPAGAAVRLLQTALQPELRETYSMAADSVKTQYLVLRGDELPASTLLPAAASVTAGPLQATALLAQLPRALEAGQLDAVRTALAQGGLPIGAAGASPWNVLRGELYVRGQQWPQLRELVQKGTFTGFETYQRLYFRAALAEADKQPAEAGRLYAQLVQQAPFAENGLVAAAAFYARRNEFPAAYDVLLRGVEYNPESVALLKAYVLAAVPVGLMEYAQGPLYRLGTLLSAADYGTFREEYDAALAARKASWN</sequence>